<evidence type="ECO:0000313" key="2">
    <source>
        <dbReference type="EMBL" id="KAG2566310.1"/>
    </source>
</evidence>
<feature type="chain" id="PRO_5035821778" evidence="1">
    <location>
        <begin position="24"/>
        <end position="52"/>
    </location>
</feature>
<dbReference type="EMBL" id="CM029050">
    <property type="protein sequence ID" value="KAG2566310.1"/>
    <property type="molecule type" value="Genomic_DNA"/>
</dbReference>
<gene>
    <name evidence="2" type="ORF">PVAP13_7NG198951</name>
</gene>
<sequence>MPLIPIVLTRSFLFLLACAIVFAEKQRGRYIPLGNEVSKVIYSTNSNFALPE</sequence>
<organism evidence="2 3">
    <name type="scientific">Panicum virgatum</name>
    <name type="common">Blackwell switchgrass</name>
    <dbReference type="NCBI Taxonomy" id="38727"/>
    <lineage>
        <taxon>Eukaryota</taxon>
        <taxon>Viridiplantae</taxon>
        <taxon>Streptophyta</taxon>
        <taxon>Embryophyta</taxon>
        <taxon>Tracheophyta</taxon>
        <taxon>Spermatophyta</taxon>
        <taxon>Magnoliopsida</taxon>
        <taxon>Liliopsida</taxon>
        <taxon>Poales</taxon>
        <taxon>Poaceae</taxon>
        <taxon>PACMAD clade</taxon>
        <taxon>Panicoideae</taxon>
        <taxon>Panicodae</taxon>
        <taxon>Paniceae</taxon>
        <taxon>Panicinae</taxon>
        <taxon>Panicum</taxon>
        <taxon>Panicum sect. Hiantes</taxon>
    </lineage>
</organism>
<proteinExistence type="predicted"/>
<reference evidence="2" key="1">
    <citation type="submission" date="2020-05" db="EMBL/GenBank/DDBJ databases">
        <title>WGS assembly of Panicum virgatum.</title>
        <authorList>
            <person name="Lovell J.T."/>
            <person name="Jenkins J."/>
            <person name="Shu S."/>
            <person name="Juenger T.E."/>
            <person name="Schmutz J."/>
        </authorList>
    </citation>
    <scope>NUCLEOTIDE SEQUENCE</scope>
    <source>
        <strain evidence="2">AP13</strain>
    </source>
</reference>
<comment type="caution">
    <text evidence="2">The sequence shown here is derived from an EMBL/GenBank/DDBJ whole genome shotgun (WGS) entry which is preliminary data.</text>
</comment>
<name>A0A8T0PXB4_PANVG</name>
<keyword evidence="3" id="KW-1185">Reference proteome</keyword>
<accession>A0A8T0PXB4</accession>
<evidence type="ECO:0000256" key="1">
    <source>
        <dbReference type="SAM" id="SignalP"/>
    </source>
</evidence>
<feature type="signal peptide" evidence="1">
    <location>
        <begin position="1"/>
        <end position="23"/>
    </location>
</feature>
<evidence type="ECO:0000313" key="3">
    <source>
        <dbReference type="Proteomes" id="UP000823388"/>
    </source>
</evidence>
<keyword evidence="1" id="KW-0732">Signal</keyword>
<dbReference type="Proteomes" id="UP000823388">
    <property type="component" value="Chromosome 7N"/>
</dbReference>
<dbReference type="AlphaFoldDB" id="A0A8T0PXB4"/>
<protein>
    <submittedName>
        <fullName evidence="2">Uncharacterized protein</fullName>
    </submittedName>
</protein>